<proteinExistence type="predicted"/>
<evidence type="ECO:0000313" key="2">
    <source>
        <dbReference type="EMBL" id="JAD35660.1"/>
    </source>
</evidence>
<feature type="region of interest" description="Disordered" evidence="1">
    <location>
        <begin position="20"/>
        <end position="45"/>
    </location>
</feature>
<organism evidence="2">
    <name type="scientific">Arundo donax</name>
    <name type="common">Giant reed</name>
    <name type="synonym">Donax arundinaceus</name>
    <dbReference type="NCBI Taxonomy" id="35708"/>
    <lineage>
        <taxon>Eukaryota</taxon>
        <taxon>Viridiplantae</taxon>
        <taxon>Streptophyta</taxon>
        <taxon>Embryophyta</taxon>
        <taxon>Tracheophyta</taxon>
        <taxon>Spermatophyta</taxon>
        <taxon>Magnoliopsida</taxon>
        <taxon>Liliopsida</taxon>
        <taxon>Poales</taxon>
        <taxon>Poaceae</taxon>
        <taxon>PACMAD clade</taxon>
        <taxon>Arundinoideae</taxon>
        <taxon>Arundineae</taxon>
        <taxon>Arundo</taxon>
    </lineage>
</organism>
<name>A0A0A8ZG16_ARUDO</name>
<reference evidence="2" key="1">
    <citation type="submission" date="2014-09" db="EMBL/GenBank/DDBJ databases">
        <authorList>
            <person name="Magalhaes I.L.F."/>
            <person name="Oliveira U."/>
            <person name="Santos F.R."/>
            <person name="Vidigal T.H.D.A."/>
            <person name="Brescovit A.D."/>
            <person name="Santos A.J."/>
        </authorList>
    </citation>
    <scope>NUCLEOTIDE SEQUENCE</scope>
    <source>
        <tissue evidence="2">Shoot tissue taken approximately 20 cm above the soil surface</tissue>
    </source>
</reference>
<feature type="compositionally biased region" description="Low complexity" evidence="1">
    <location>
        <begin position="20"/>
        <end position="35"/>
    </location>
</feature>
<accession>A0A0A8ZG16</accession>
<protein>
    <submittedName>
        <fullName evidence="2">Uncharacterized protein</fullName>
    </submittedName>
</protein>
<evidence type="ECO:0000256" key="1">
    <source>
        <dbReference type="SAM" id="MobiDB-lite"/>
    </source>
</evidence>
<reference evidence="2" key="2">
    <citation type="journal article" date="2015" name="Data Brief">
        <title>Shoot transcriptome of the giant reed, Arundo donax.</title>
        <authorList>
            <person name="Barrero R.A."/>
            <person name="Guerrero F.D."/>
            <person name="Moolhuijzen P."/>
            <person name="Goolsby J.A."/>
            <person name="Tidwell J."/>
            <person name="Bellgard S.E."/>
            <person name="Bellgard M.I."/>
        </authorList>
    </citation>
    <scope>NUCLEOTIDE SEQUENCE</scope>
    <source>
        <tissue evidence="2">Shoot tissue taken approximately 20 cm above the soil surface</tissue>
    </source>
</reference>
<dbReference type="AlphaFoldDB" id="A0A0A8ZG16"/>
<sequence length="45" mass="5013">MERRAFQFNQYGFTVHHGITSRSSPSAAAGRSTAAQCRLSARRSR</sequence>
<dbReference type="EMBL" id="GBRH01262235">
    <property type="protein sequence ID" value="JAD35660.1"/>
    <property type="molecule type" value="Transcribed_RNA"/>
</dbReference>